<feature type="transmembrane region" description="Helical" evidence="1">
    <location>
        <begin position="94"/>
        <end position="113"/>
    </location>
</feature>
<dbReference type="AlphaFoldDB" id="A0A915E6E9"/>
<accession>A0A915E6E9</accession>
<name>A0A915E6E9_9BILA</name>
<keyword evidence="1" id="KW-1133">Transmembrane helix</keyword>
<protein>
    <submittedName>
        <fullName evidence="3">Uncharacterized protein</fullName>
    </submittedName>
</protein>
<keyword evidence="1" id="KW-0472">Membrane</keyword>
<keyword evidence="2" id="KW-1185">Reference proteome</keyword>
<reference evidence="3" key="1">
    <citation type="submission" date="2022-11" db="UniProtKB">
        <authorList>
            <consortium name="WormBaseParasite"/>
        </authorList>
    </citation>
    <scope>IDENTIFICATION</scope>
</reference>
<dbReference type="Proteomes" id="UP000887574">
    <property type="component" value="Unplaced"/>
</dbReference>
<evidence type="ECO:0000313" key="3">
    <source>
        <dbReference type="WBParaSite" id="jg26692"/>
    </source>
</evidence>
<sequence length="117" mass="13489">MLGASALSSVSGMVSHRRHSTIKFNKRRQTRGSNVSTEAVYHRQLTGVERVKPVVYLKYFKQWDWSYLSIPVWHDLEHDASISRIYGSLIGQMTMLKAIGFLEVFLIFFWHVITSVG</sequence>
<evidence type="ECO:0000256" key="1">
    <source>
        <dbReference type="SAM" id="Phobius"/>
    </source>
</evidence>
<dbReference type="WBParaSite" id="jg26692">
    <property type="protein sequence ID" value="jg26692"/>
    <property type="gene ID" value="jg26692"/>
</dbReference>
<evidence type="ECO:0000313" key="2">
    <source>
        <dbReference type="Proteomes" id="UP000887574"/>
    </source>
</evidence>
<organism evidence="2 3">
    <name type="scientific">Ditylenchus dipsaci</name>
    <dbReference type="NCBI Taxonomy" id="166011"/>
    <lineage>
        <taxon>Eukaryota</taxon>
        <taxon>Metazoa</taxon>
        <taxon>Ecdysozoa</taxon>
        <taxon>Nematoda</taxon>
        <taxon>Chromadorea</taxon>
        <taxon>Rhabditida</taxon>
        <taxon>Tylenchina</taxon>
        <taxon>Tylenchomorpha</taxon>
        <taxon>Sphaerularioidea</taxon>
        <taxon>Anguinidae</taxon>
        <taxon>Anguininae</taxon>
        <taxon>Ditylenchus</taxon>
    </lineage>
</organism>
<proteinExistence type="predicted"/>
<keyword evidence="1" id="KW-0812">Transmembrane</keyword>